<reference evidence="2" key="1">
    <citation type="submission" date="2020-05" db="UniProtKB">
        <authorList>
            <consortium name="EnsemblMetazoa"/>
        </authorList>
    </citation>
    <scope>IDENTIFICATION</scope>
    <source>
        <strain evidence="2">TTRI</strain>
    </source>
</reference>
<evidence type="ECO:0000256" key="1">
    <source>
        <dbReference type="SAM" id="Phobius"/>
    </source>
</evidence>
<keyword evidence="1" id="KW-1133">Transmembrane helix</keyword>
<dbReference type="EnsemblMetazoa" id="GAUT027650-RA">
    <property type="protein sequence ID" value="GAUT027650-PA"/>
    <property type="gene ID" value="GAUT027650"/>
</dbReference>
<dbReference type="AlphaFoldDB" id="A0A1A9V6N7"/>
<keyword evidence="1" id="KW-0812">Transmembrane</keyword>
<organism evidence="2 3">
    <name type="scientific">Glossina austeni</name>
    <name type="common">Savannah tsetse fly</name>
    <dbReference type="NCBI Taxonomy" id="7395"/>
    <lineage>
        <taxon>Eukaryota</taxon>
        <taxon>Metazoa</taxon>
        <taxon>Ecdysozoa</taxon>
        <taxon>Arthropoda</taxon>
        <taxon>Hexapoda</taxon>
        <taxon>Insecta</taxon>
        <taxon>Pterygota</taxon>
        <taxon>Neoptera</taxon>
        <taxon>Endopterygota</taxon>
        <taxon>Diptera</taxon>
        <taxon>Brachycera</taxon>
        <taxon>Muscomorpha</taxon>
        <taxon>Hippoboscoidea</taxon>
        <taxon>Glossinidae</taxon>
        <taxon>Glossina</taxon>
    </lineage>
</organism>
<proteinExistence type="predicted"/>
<evidence type="ECO:0000313" key="2">
    <source>
        <dbReference type="EnsemblMetazoa" id="GAUT027650-PA"/>
    </source>
</evidence>
<keyword evidence="3" id="KW-1185">Reference proteome</keyword>
<name>A0A1A9V6N7_GLOAU</name>
<keyword evidence="1" id="KW-0472">Membrane</keyword>
<dbReference type="Proteomes" id="UP000078200">
    <property type="component" value="Unassembled WGS sequence"/>
</dbReference>
<accession>A0A1A9V6N7</accession>
<feature type="transmembrane region" description="Helical" evidence="1">
    <location>
        <begin position="30"/>
        <end position="52"/>
    </location>
</feature>
<sequence length="123" mass="13882">MISFMNLQFGPGFLIVIAAAHVPILDNRNALLSLMMTVHIFYSLSIIATITVNNIWSERHEPSYFCASGYPGRQIIAKTYPDCKVECLSVESTARTKSNLYNFWPDPSDQYGSNNTITMFIHV</sequence>
<dbReference type="VEuPathDB" id="VectorBase:GAUT027650"/>
<protein>
    <submittedName>
        <fullName evidence="2">Uncharacterized protein</fullName>
    </submittedName>
</protein>
<evidence type="ECO:0000313" key="3">
    <source>
        <dbReference type="Proteomes" id="UP000078200"/>
    </source>
</evidence>